<sequence length="49" mass="5416">LCGYLKEEGVGKLNAEKIVRDICSLTGDEDIKERLGALDSTYNKDNSKI</sequence>
<feature type="non-terminal residue" evidence="1">
    <location>
        <position position="1"/>
    </location>
</feature>
<comment type="caution">
    <text evidence="1">The sequence shown here is derived from an EMBL/GenBank/DDBJ whole genome shotgun (WGS) entry which is preliminary data.</text>
</comment>
<accession>A0A0F8ZRU3</accession>
<dbReference type="EMBL" id="LAZR01046422">
    <property type="protein sequence ID" value="KKK96572.1"/>
    <property type="molecule type" value="Genomic_DNA"/>
</dbReference>
<dbReference type="AlphaFoldDB" id="A0A0F8ZRU3"/>
<gene>
    <name evidence="1" type="ORF">LCGC14_2661410</name>
</gene>
<name>A0A0F8ZRU3_9ZZZZ</name>
<protein>
    <submittedName>
        <fullName evidence="1">Uncharacterized protein</fullName>
    </submittedName>
</protein>
<evidence type="ECO:0000313" key="1">
    <source>
        <dbReference type="EMBL" id="KKK96572.1"/>
    </source>
</evidence>
<proteinExistence type="predicted"/>
<reference evidence="1" key="1">
    <citation type="journal article" date="2015" name="Nature">
        <title>Complex archaea that bridge the gap between prokaryotes and eukaryotes.</title>
        <authorList>
            <person name="Spang A."/>
            <person name="Saw J.H."/>
            <person name="Jorgensen S.L."/>
            <person name="Zaremba-Niedzwiedzka K."/>
            <person name="Martijn J."/>
            <person name="Lind A.E."/>
            <person name="van Eijk R."/>
            <person name="Schleper C."/>
            <person name="Guy L."/>
            <person name="Ettema T.J."/>
        </authorList>
    </citation>
    <scope>NUCLEOTIDE SEQUENCE</scope>
</reference>
<organism evidence="1">
    <name type="scientific">marine sediment metagenome</name>
    <dbReference type="NCBI Taxonomy" id="412755"/>
    <lineage>
        <taxon>unclassified sequences</taxon>
        <taxon>metagenomes</taxon>
        <taxon>ecological metagenomes</taxon>
    </lineage>
</organism>